<sequence>MSPLLPPSTTGPAPRPAVLITGSATGIGAACAREFARQGWNVVITHLDAATADEAQQVARDCEAVGATTLVQALDVGDDAACRAVAATAVARLGGLQVLVNSAGTTRFVPHEDLDALDAAEFQRTSQVNLVGPWQMTRACREALSASGQGAVVNISSIGGVLGRGSSLAYAASKGALNTLTLGLARALAPAIRVNAIAPGFVDGGLPSRVLDAAQHGAVLARQQQASVLGRVSQAEEVAALAWFVAARAPGMTGAVLLMDNGLHLNAG</sequence>
<protein>
    <submittedName>
        <fullName evidence="4">SDR family NAD(P)-dependent oxidoreductase</fullName>
    </submittedName>
</protein>
<gene>
    <name evidence="4" type="ORF">PSQ40_17380</name>
</gene>
<accession>A0ABT5N225</accession>
<keyword evidence="2" id="KW-0560">Oxidoreductase</keyword>
<comment type="caution">
    <text evidence="4">The sequence shown here is derived from an EMBL/GenBank/DDBJ whole genome shotgun (WGS) entry which is preliminary data.</text>
</comment>
<dbReference type="Pfam" id="PF13561">
    <property type="entry name" value="adh_short_C2"/>
    <property type="match status" value="1"/>
</dbReference>
<dbReference type="InterPro" id="IPR057326">
    <property type="entry name" value="KR_dom"/>
</dbReference>
<comment type="similarity">
    <text evidence="1">Belongs to the short-chain dehydrogenases/reductases (SDR) family.</text>
</comment>
<evidence type="ECO:0000256" key="2">
    <source>
        <dbReference type="ARBA" id="ARBA00023002"/>
    </source>
</evidence>
<reference evidence="4 5" key="1">
    <citation type="submission" date="2023-02" db="EMBL/GenBank/DDBJ databases">
        <title>Bacterial whole genomic sequence of Curvibacter sp. HBC61.</title>
        <authorList>
            <person name="Le V."/>
            <person name="Ko S.-R."/>
            <person name="Ahn C.-Y."/>
            <person name="Oh H.-M."/>
        </authorList>
    </citation>
    <scope>NUCLEOTIDE SEQUENCE [LARGE SCALE GENOMIC DNA]</scope>
    <source>
        <strain evidence="4 5">HBC61</strain>
    </source>
</reference>
<proteinExistence type="inferred from homology"/>
<dbReference type="PANTHER" id="PTHR42760:SF133">
    <property type="entry name" value="3-OXOACYL-[ACYL-CARRIER-PROTEIN] REDUCTASE"/>
    <property type="match status" value="1"/>
</dbReference>
<evidence type="ECO:0000313" key="4">
    <source>
        <dbReference type="EMBL" id="MDD0840360.1"/>
    </source>
</evidence>
<dbReference type="InterPro" id="IPR020904">
    <property type="entry name" value="Sc_DH/Rdtase_CS"/>
</dbReference>
<keyword evidence="5" id="KW-1185">Reference proteome</keyword>
<dbReference type="InterPro" id="IPR002347">
    <property type="entry name" value="SDR_fam"/>
</dbReference>
<dbReference type="InterPro" id="IPR036291">
    <property type="entry name" value="NAD(P)-bd_dom_sf"/>
</dbReference>
<feature type="domain" description="Ketoreductase" evidence="3">
    <location>
        <begin position="16"/>
        <end position="200"/>
    </location>
</feature>
<name>A0ABT5N225_9BURK</name>
<dbReference type="PANTHER" id="PTHR42760">
    <property type="entry name" value="SHORT-CHAIN DEHYDROGENASES/REDUCTASES FAMILY MEMBER"/>
    <property type="match status" value="1"/>
</dbReference>
<evidence type="ECO:0000259" key="3">
    <source>
        <dbReference type="SMART" id="SM00822"/>
    </source>
</evidence>
<dbReference type="PRINTS" id="PR00080">
    <property type="entry name" value="SDRFAMILY"/>
</dbReference>
<organism evidence="4 5">
    <name type="scientific">Curvibacter cyanobacteriorum</name>
    <dbReference type="NCBI Taxonomy" id="3026422"/>
    <lineage>
        <taxon>Bacteria</taxon>
        <taxon>Pseudomonadati</taxon>
        <taxon>Pseudomonadota</taxon>
        <taxon>Betaproteobacteria</taxon>
        <taxon>Burkholderiales</taxon>
        <taxon>Comamonadaceae</taxon>
        <taxon>Curvibacter</taxon>
    </lineage>
</organism>
<dbReference type="Proteomes" id="UP001528673">
    <property type="component" value="Unassembled WGS sequence"/>
</dbReference>
<dbReference type="EMBL" id="JAQSIP010000009">
    <property type="protein sequence ID" value="MDD0840360.1"/>
    <property type="molecule type" value="Genomic_DNA"/>
</dbReference>
<evidence type="ECO:0000313" key="5">
    <source>
        <dbReference type="Proteomes" id="UP001528673"/>
    </source>
</evidence>
<dbReference type="PRINTS" id="PR00081">
    <property type="entry name" value="GDHRDH"/>
</dbReference>
<dbReference type="RefSeq" id="WP_273953152.1">
    <property type="nucleotide sequence ID" value="NZ_JAQSIP010000009.1"/>
</dbReference>
<dbReference type="SUPFAM" id="SSF51735">
    <property type="entry name" value="NAD(P)-binding Rossmann-fold domains"/>
    <property type="match status" value="1"/>
</dbReference>
<evidence type="ECO:0000256" key="1">
    <source>
        <dbReference type="ARBA" id="ARBA00006484"/>
    </source>
</evidence>
<dbReference type="Gene3D" id="3.40.50.720">
    <property type="entry name" value="NAD(P)-binding Rossmann-like Domain"/>
    <property type="match status" value="1"/>
</dbReference>
<dbReference type="CDD" id="cd05233">
    <property type="entry name" value="SDR_c"/>
    <property type="match status" value="1"/>
</dbReference>
<dbReference type="SMART" id="SM00822">
    <property type="entry name" value="PKS_KR"/>
    <property type="match status" value="1"/>
</dbReference>
<dbReference type="PROSITE" id="PS00061">
    <property type="entry name" value="ADH_SHORT"/>
    <property type="match status" value="1"/>
</dbReference>